<keyword evidence="3" id="KW-1185">Reference proteome</keyword>
<dbReference type="RefSeq" id="WP_116554261.1">
    <property type="nucleotide sequence ID" value="NZ_QCZG01000012.1"/>
</dbReference>
<evidence type="ECO:0000313" key="3">
    <source>
        <dbReference type="Proteomes" id="UP000245998"/>
    </source>
</evidence>
<dbReference type="NCBIfam" id="TIGR02988">
    <property type="entry name" value="YaaA_near_RecF"/>
    <property type="match status" value="1"/>
</dbReference>
<proteinExistence type="predicted"/>
<dbReference type="PROSITE" id="PS50889">
    <property type="entry name" value="S4"/>
    <property type="match status" value="1"/>
</dbReference>
<dbReference type="InterPro" id="IPR036986">
    <property type="entry name" value="S4_RNA-bd_sf"/>
</dbReference>
<dbReference type="InterPro" id="IPR014330">
    <property type="entry name" value="RNA-bd_S4-rel_YaaA"/>
</dbReference>
<dbReference type="Proteomes" id="UP000245998">
    <property type="component" value="Unassembled WGS sequence"/>
</dbReference>
<dbReference type="Gene3D" id="3.10.290.10">
    <property type="entry name" value="RNA-binding S4 domain"/>
    <property type="match status" value="1"/>
</dbReference>
<organism evidence="2 3">
    <name type="scientific">Pueribacillus theae</name>
    <dbReference type="NCBI Taxonomy" id="2171751"/>
    <lineage>
        <taxon>Bacteria</taxon>
        <taxon>Bacillati</taxon>
        <taxon>Bacillota</taxon>
        <taxon>Bacilli</taxon>
        <taxon>Bacillales</taxon>
        <taxon>Bacillaceae</taxon>
        <taxon>Pueribacillus</taxon>
    </lineage>
</organism>
<gene>
    <name evidence="2" type="primary">yaaA</name>
    <name evidence="2" type="ORF">DCC39_07395</name>
</gene>
<dbReference type="AlphaFoldDB" id="A0A2U1K538"/>
<dbReference type="EMBL" id="QCZG01000012">
    <property type="protein sequence ID" value="PWA12068.1"/>
    <property type="molecule type" value="Genomic_DNA"/>
</dbReference>
<comment type="caution">
    <text evidence="2">The sequence shown here is derived from an EMBL/GenBank/DDBJ whole genome shotgun (WGS) entry which is preliminary data.</text>
</comment>
<dbReference type="GO" id="GO:0003723">
    <property type="term" value="F:RNA binding"/>
    <property type="evidence" value="ECO:0007669"/>
    <property type="project" value="UniProtKB-KW"/>
</dbReference>
<dbReference type="Pfam" id="PF13275">
    <property type="entry name" value="S4_2"/>
    <property type="match status" value="1"/>
</dbReference>
<accession>A0A2U1K538</accession>
<name>A0A2U1K538_9BACI</name>
<evidence type="ECO:0000313" key="2">
    <source>
        <dbReference type="EMBL" id="PWA12068.1"/>
    </source>
</evidence>
<dbReference type="SUPFAM" id="SSF55174">
    <property type="entry name" value="Alpha-L RNA-binding motif"/>
    <property type="match status" value="1"/>
</dbReference>
<protein>
    <submittedName>
        <fullName evidence="2">S4 domain-containing protein YaaA</fullName>
    </submittedName>
</protein>
<dbReference type="OrthoDB" id="9811532at2"/>
<dbReference type="CDD" id="cd00165">
    <property type="entry name" value="S4"/>
    <property type="match status" value="1"/>
</dbReference>
<reference evidence="2 3" key="1">
    <citation type="submission" date="2018-04" db="EMBL/GenBank/DDBJ databases">
        <title>Camelliibacillus theae gen. nov., sp. nov., isolated from Pu'er tea.</title>
        <authorList>
            <person name="Niu L."/>
        </authorList>
    </citation>
    <scope>NUCLEOTIDE SEQUENCE [LARGE SCALE GENOMIC DNA]</scope>
    <source>
        <strain evidence="2 3">T8</strain>
    </source>
</reference>
<keyword evidence="1" id="KW-0694">RNA-binding</keyword>
<sequence length="71" mass="7944">MKSEINIQNEFITLGQLLKLAGIIDSGGTAKWFLQENKVLVNGEEESRRGRKLYVGDHISIDGYGEYIVTS</sequence>
<evidence type="ECO:0000256" key="1">
    <source>
        <dbReference type="PROSITE-ProRule" id="PRU00182"/>
    </source>
</evidence>